<keyword evidence="2" id="KW-0472">Membrane</keyword>
<evidence type="ECO:0000313" key="4">
    <source>
        <dbReference type="Proteomes" id="UP000295302"/>
    </source>
</evidence>
<evidence type="ECO:0000313" key="3">
    <source>
        <dbReference type="EMBL" id="TDD42155.1"/>
    </source>
</evidence>
<feature type="compositionally biased region" description="Pro residues" evidence="1">
    <location>
        <begin position="551"/>
        <end position="563"/>
    </location>
</feature>
<organism evidence="3 4">
    <name type="scientific">Nonomuraea terrae</name>
    <dbReference type="NCBI Taxonomy" id="2530383"/>
    <lineage>
        <taxon>Bacteria</taxon>
        <taxon>Bacillati</taxon>
        <taxon>Actinomycetota</taxon>
        <taxon>Actinomycetes</taxon>
        <taxon>Streptosporangiales</taxon>
        <taxon>Streptosporangiaceae</taxon>
        <taxon>Nonomuraea</taxon>
    </lineage>
</organism>
<feature type="transmembrane region" description="Helical" evidence="2">
    <location>
        <begin position="38"/>
        <end position="60"/>
    </location>
</feature>
<name>A0A4R4YC36_9ACTN</name>
<proteinExistence type="predicted"/>
<evidence type="ECO:0008006" key="5">
    <source>
        <dbReference type="Google" id="ProtNLM"/>
    </source>
</evidence>
<reference evidence="3 4" key="1">
    <citation type="submission" date="2019-03" db="EMBL/GenBank/DDBJ databases">
        <title>Draft genome sequences of novel Actinobacteria.</title>
        <authorList>
            <person name="Sahin N."/>
            <person name="Ay H."/>
            <person name="Saygin H."/>
        </authorList>
    </citation>
    <scope>NUCLEOTIDE SEQUENCE [LARGE SCALE GENOMIC DNA]</scope>
    <source>
        <strain evidence="3 4">CH32</strain>
    </source>
</reference>
<feature type="non-terminal residue" evidence="3">
    <location>
        <position position="784"/>
    </location>
</feature>
<gene>
    <name evidence="3" type="ORF">E1286_31530</name>
</gene>
<evidence type="ECO:0000256" key="1">
    <source>
        <dbReference type="SAM" id="MobiDB-lite"/>
    </source>
</evidence>
<feature type="compositionally biased region" description="Basic and acidic residues" evidence="1">
    <location>
        <begin position="292"/>
        <end position="354"/>
    </location>
</feature>
<dbReference type="Proteomes" id="UP000295302">
    <property type="component" value="Unassembled WGS sequence"/>
</dbReference>
<feature type="compositionally biased region" description="Basic and acidic residues" evidence="1">
    <location>
        <begin position="588"/>
        <end position="611"/>
    </location>
</feature>
<feature type="region of interest" description="Disordered" evidence="1">
    <location>
        <begin position="132"/>
        <end position="406"/>
    </location>
</feature>
<keyword evidence="4" id="KW-1185">Reference proteome</keyword>
<feature type="compositionally biased region" description="Basic and acidic residues" evidence="1">
    <location>
        <begin position="249"/>
        <end position="263"/>
    </location>
</feature>
<comment type="caution">
    <text evidence="3">The sequence shown here is derived from an EMBL/GenBank/DDBJ whole genome shotgun (WGS) entry which is preliminary data.</text>
</comment>
<dbReference type="InterPro" id="IPR025608">
    <property type="entry name" value="TcpE"/>
</dbReference>
<dbReference type="EMBL" id="SMKQ01000132">
    <property type="protein sequence ID" value="TDD42155.1"/>
    <property type="molecule type" value="Genomic_DNA"/>
</dbReference>
<dbReference type="AlphaFoldDB" id="A0A4R4YC36"/>
<evidence type="ECO:0000256" key="2">
    <source>
        <dbReference type="SAM" id="Phobius"/>
    </source>
</evidence>
<accession>A0A4R4YC36</accession>
<keyword evidence="2" id="KW-0812">Transmembrane</keyword>
<feature type="region of interest" description="Disordered" evidence="1">
    <location>
        <begin position="473"/>
        <end position="784"/>
    </location>
</feature>
<feature type="compositionally biased region" description="Basic and acidic residues" evidence="1">
    <location>
        <begin position="715"/>
        <end position="773"/>
    </location>
</feature>
<sequence>MHERVERRTYVDLPTYTNIWRIEKRLYKLYDLRLPMPLPIVWIGVFVGVLVPWSLLLVLVGVPVQMPWHVLFLVPPGIVTWLATRPVIEGKRLTELLESQLRYLGEPKAWYRLAPGSEPDTVTFSGRVWRTTHARAKSKAPRKARHPQRRRERVTGPRQVRPAVAAAAAAAAQAPVAEPASSRTGWGSRRGTAPALRARVGAESAPAVPGGPAGAARREEGLSGGSGRSGEGLAGPAKGGSVKAAPAKGGERAPGDAGARELRPLVAFRPDAPARTRPPSADHPDAAVAARKGGDAERRVAGRGGGDAERRVAGRGGGDAERRVAGRGGGDAERGFAGRGRDEADREVAAHESDAGPGAVSGAGPGAREQGSAGRGRKRGRRAQDVRAAEEMPRGAVAPDGTSPVAADAEAVARGAVHAEGSAAGVVPAEGISFRVAGAEGAGSPAADAEGAPFGAVDAEAAAAREVGVPIKTAESRRPAAGKPIDTEALRRLRRLAASADAPNEAAPPAGNARGGEPYDEEVARDQHRKGQPPRLSPALALSATQQLWPPLNPDAKPLPRPATRPSTERRGPVDAADAVDVTGTSRDAPEPRPADAGRTTEHPIDDREVSHGASGPAGDGGAADRSPAGQEASQVGPAAGSTDDDRDEAVPAVRGEGDSAGADAEPGAGAAEVREIGRRGRVPAARRRAVEGAAAEPARSENGASERVVPSRDAPAETRGSAERSVEGEGVDERPGDRRRSDERSVEQGRADERSAERGPSEEAAGERRGADGRLVGLRGAGD</sequence>
<keyword evidence="2" id="KW-1133">Transmembrane helix</keyword>
<feature type="compositionally biased region" description="Low complexity" evidence="1">
    <location>
        <begin position="496"/>
        <end position="516"/>
    </location>
</feature>
<feature type="compositionally biased region" description="Gly residues" evidence="1">
    <location>
        <begin position="222"/>
        <end position="233"/>
    </location>
</feature>
<feature type="compositionally biased region" description="Basic and acidic residues" evidence="1">
    <location>
        <begin position="382"/>
        <end position="393"/>
    </location>
</feature>
<feature type="compositionally biased region" description="Low complexity" evidence="1">
    <location>
        <begin position="660"/>
        <end position="672"/>
    </location>
</feature>
<feature type="compositionally biased region" description="Low complexity" evidence="1">
    <location>
        <begin position="201"/>
        <end position="210"/>
    </location>
</feature>
<protein>
    <recommendedName>
        <fullName evidence="5">Conjugal transfer protein</fullName>
    </recommendedName>
</protein>
<dbReference type="Pfam" id="PF12648">
    <property type="entry name" value="TcpE"/>
    <property type="match status" value="1"/>
</dbReference>
<feature type="compositionally biased region" description="Basic residues" evidence="1">
    <location>
        <begin position="132"/>
        <end position="152"/>
    </location>
</feature>
<feature type="compositionally biased region" description="Low complexity" evidence="1">
    <location>
        <begin position="157"/>
        <end position="180"/>
    </location>
</feature>
<dbReference type="OrthoDB" id="3204399at2"/>